<dbReference type="PANTHER" id="PTHR30399">
    <property type="entry name" value="UNCHARACTERIZED PROTEIN YGJP"/>
    <property type="match status" value="1"/>
</dbReference>
<keyword evidence="3" id="KW-1185">Reference proteome</keyword>
<dbReference type="EMBL" id="LK028559">
    <property type="protein sequence ID" value="CDR31101.1"/>
    <property type="molecule type" value="Genomic_DNA"/>
</dbReference>
<dbReference type="STRING" id="35623.Aocu_10280"/>
<organism evidence="2 3">
    <name type="scientific">Acholeplasma oculi</name>
    <dbReference type="NCBI Taxonomy" id="35623"/>
    <lineage>
        <taxon>Bacteria</taxon>
        <taxon>Bacillati</taxon>
        <taxon>Mycoplasmatota</taxon>
        <taxon>Mollicutes</taxon>
        <taxon>Acholeplasmatales</taxon>
        <taxon>Acholeplasmataceae</taxon>
        <taxon>Acholeplasma</taxon>
    </lineage>
</organism>
<dbReference type="InterPro" id="IPR002725">
    <property type="entry name" value="YgjP-like_metallopeptidase"/>
</dbReference>
<name>A0A061AHL9_9MOLU</name>
<sequence>MIQTYQHGDINIKYQVHRKRIKHIYFRYIDDVLHISIHPKYSEQNLKDAIERNMDKISRLIVKKDKKIVMHQTLWGNKLLEPLLNLNQYHDLLTDEIILKINELNHEIKPLIKAFGLDFVPIKIKQLKSKFGSCHTLQKYITINLFLAKLDPIYLKYVLLHEYAHFIVPNHSKKFYNVLDHMMGNHRAVQKNLRKHVISF</sequence>
<dbReference type="PATRIC" id="fig|35623.3.peg.1028"/>
<feature type="domain" description="YgjP-like metallopeptidase" evidence="1">
    <location>
        <begin position="103"/>
        <end position="196"/>
    </location>
</feature>
<gene>
    <name evidence="2" type="ORF">Aocu_10280</name>
</gene>
<dbReference type="HOGENOM" id="CLU_065947_1_1_14"/>
<dbReference type="Gene3D" id="3.30.2010.10">
    <property type="entry name" value="Metalloproteases ('zincins'), catalytic domain"/>
    <property type="match status" value="1"/>
</dbReference>
<dbReference type="AlphaFoldDB" id="A0A061AHL9"/>
<dbReference type="CDD" id="cd07344">
    <property type="entry name" value="M48_yhfN_like"/>
    <property type="match status" value="1"/>
</dbReference>
<dbReference type="Proteomes" id="UP000032434">
    <property type="component" value="Chromosome 1"/>
</dbReference>
<evidence type="ECO:0000313" key="2">
    <source>
        <dbReference type="EMBL" id="CDR31101.1"/>
    </source>
</evidence>
<evidence type="ECO:0000259" key="1">
    <source>
        <dbReference type="Pfam" id="PF01863"/>
    </source>
</evidence>
<dbReference type="InterPro" id="IPR053136">
    <property type="entry name" value="UTP_pyrophosphatase-like"/>
</dbReference>
<accession>A0A061AHL9</accession>
<dbReference type="Pfam" id="PF01863">
    <property type="entry name" value="YgjP-like"/>
    <property type="match status" value="1"/>
</dbReference>
<evidence type="ECO:0000313" key="3">
    <source>
        <dbReference type="Proteomes" id="UP000032434"/>
    </source>
</evidence>
<dbReference type="PANTHER" id="PTHR30399:SF1">
    <property type="entry name" value="UTP PYROPHOSPHATASE"/>
    <property type="match status" value="1"/>
</dbReference>
<dbReference type="KEGG" id="aoc:Aocu_10280"/>
<protein>
    <recommendedName>
        <fullName evidence="1">YgjP-like metallopeptidase domain-containing protein</fullName>
    </recommendedName>
</protein>
<proteinExistence type="predicted"/>
<reference evidence="3" key="1">
    <citation type="submission" date="2014-05" db="EMBL/GenBank/DDBJ databases">
        <authorList>
            <person name="Kube M."/>
        </authorList>
    </citation>
    <scope>NUCLEOTIDE SEQUENCE [LARGE SCALE GENOMIC DNA]</scope>
</reference>
<dbReference type="OrthoDB" id="9811177at2"/>
<dbReference type="InParanoid" id="A0A061AHL9"/>